<evidence type="ECO:0000256" key="10">
    <source>
        <dbReference type="PIRSR" id="PIRSR000445-3"/>
    </source>
</evidence>
<dbReference type="OrthoDB" id="110209at2"/>
<feature type="site" description="Important for activity" evidence="8 11">
    <location>
        <position position="99"/>
    </location>
</feature>
<evidence type="ECO:0000256" key="11">
    <source>
        <dbReference type="PIRSR" id="PIRSR000445-4"/>
    </source>
</evidence>
<dbReference type="EMBL" id="SOCE01000001">
    <property type="protein sequence ID" value="TDU90643.1"/>
    <property type="molecule type" value="Genomic_DNA"/>
</dbReference>
<dbReference type="NCBIfam" id="NF000744">
    <property type="entry name" value="PRK00045.1-3"/>
    <property type="match status" value="1"/>
</dbReference>
<dbReference type="InterPro" id="IPR036453">
    <property type="entry name" value="GluRdtase_dimer_dom_sf"/>
</dbReference>
<comment type="subunit">
    <text evidence="8">Homodimer.</text>
</comment>
<keyword evidence="6 8" id="KW-0627">Porphyrin biosynthesis</keyword>
<evidence type="ECO:0000256" key="6">
    <source>
        <dbReference type="ARBA" id="ARBA00023244"/>
    </source>
</evidence>
<name>A0A4V3FKL6_9ACTN</name>
<comment type="similarity">
    <text evidence="2 8 12">Belongs to the glutamyl-tRNA reductase family.</text>
</comment>
<evidence type="ECO:0000259" key="14">
    <source>
        <dbReference type="Pfam" id="PF01488"/>
    </source>
</evidence>
<feature type="active site" description="Nucleophile" evidence="8 9">
    <location>
        <position position="50"/>
    </location>
</feature>
<feature type="binding site" evidence="8">
    <location>
        <position position="109"/>
    </location>
    <ligand>
        <name>substrate</name>
    </ligand>
</feature>
<dbReference type="InterPro" id="IPR015896">
    <property type="entry name" value="4pyrrol_synth_GluRdtase_dimer"/>
</dbReference>
<dbReference type="InterPro" id="IPR036291">
    <property type="entry name" value="NAD(P)-bd_dom_sf"/>
</dbReference>
<dbReference type="GO" id="GO:0008883">
    <property type="term" value="F:glutamyl-tRNA reductase activity"/>
    <property type="evidence" value="ECO:0007669"/>
    <property type="project" value="UniProtKB-UniRule"/>
</dbReference>
<dbReference type="SUPFAM" id="SSF69742">
    <property type="entry name" value="Glutamyl tRNA-reductase catalytic, N-terminal domain"/>
    <property type="match status" value="1"/>
</dbReference>
<dbReference type="Pfam" id="PF05201">
    <property type="entry name" value="GlutR_N"/>
    <property type="match status" value="1"/>
</dbReference>
<dbReference type="PANTHER" id="PTHR43013">
    <property type="entry name" value="GLUTAMYL-TRNA REDUCTASE"/>
    <property type="match status" value="1"/>
</dbReference>
<evidence type="ECO:0000256" key="9">
    <source>
        <dbReference type="PIRSR" id="PIRSR000445-1"/>
    </source>
</evidence>
<dbReference type="GO" id="GO:0050661">
    <property type="term" value="F:NADP binding"/>
    <property type="evidence" value="ECO:0007669"/>
    <property type="project" value="InterPro"/>
</dbReference>
<evidence type="ECO:0000313" key="17">
    <source>
        <dbReference type="Proteomes" id="UP000295151"/>
    </source>
</evidence>
<dbReference type="HAMAP" id="MF_00087">
    <property type="entry name" value="Glu_tRNA_reductase"/>
    <property type="match status" value="1"/>
</dbReference>
<dbReference type="InterPro" id="IPR000343">
    <property type="entry name" value="4pyrrol_synth_GluRdtase"/>
</dbReference>
<keyword evidence="17" id="KW-1185">Reference proteome</keyword>
<dbReference type="InterPro" id="IPR018214">
    <property type="entry name" value="GluRdtase_CS"/>
</dbReference>
<accession>A0A4V3FKL6</accession>
<feature type="binding site" evidence="8">
    <location>
        <begin position="114"/>
        <end position="116"/>
    </location>
    <ligand>
        <name>substrate</name>
    </ligand>
</feature>
<comment type="function">
    <text evidence="8">Catalyzes the NADPH-dependent reduction of glutamyl-tRNA(Glu) to glutamate 1-semialdehyde (GSA).</text>
</comment>
<dbReference type="CDD" id="cd05213">
    <property type="entry name" value="NAD_bind_Glutamyl_tRNA_reduct"/>
    <property type="match status" value="1"/>
</dbReference>
<feature type="domain" description="Glutamyl-tRNA reductase N-terminal" evidence="15">
    <location>
        <begin position="6"/>
        <end position="156"/>
    </location>
</feature>
<dbReference type="PROSITE" id="PS00747">
    <property type="entry name" value="GLUTR"/>
    <property type="match status" value="1"/>
</dbReference>
<gene>
    <name evidence="8" type="primary">hemA</name>
    <name evidence="16" type="ORF">EV138_4235</name>
</gene>
<dbReference type="Pfam" id="PF01488">
    <property type="entry name" value="Shikimate_DH"/>
    <property type="match status" value="1"/>
</dbReference>
<reference evidence="16 17" key="1">
    <citation type="submission" date="2019-03" db="EMBL/GenBank/DDBJ databases">
        <title>Genomic Encyclopedia of Type Strains, Phase III (KMG-III): the genomes of soil and plant-associated and newly described type strains.</title>
        <authorList>
            <person name="Whitman W."/>
        </authorList>
    </citation>
    <scope>NUCLEOTIDE SEQUENCE [LARGE SCALE GENOMIC DNA]</scope>
    <source>
        <strain evidence="16 17">VKM Ac-2575</strain>
    </source>
</reference>
<dbReference type="PIRSF" id="PIRSF000445">
    <property type="entry name" value="4pyrrol_synth_GluRdtase"/>
    <property type="match status" value="1"/>
</dbReference>
<feature type="domain" description="Tetrapyrrole biosynthesis glutamyl-tRNA reductase dimerisation" evidence="13">
    <location>
        <begin position="310"/>
        <end position="408"/>
    </location>
</feature>
<dbReference type="NCBIfam" id="TIGR01035">
    <property type="entry name" value="hemA"/>
    <property type="match status" value="1"/>
</dbReference>
<dbReference type="Pfam" id="PF00745">
    <property type="entry name" value="GlutR_dimer"/>
    <property type="match status" value="1"/>
</dbReference>
<evidence type="ECO:0000256" key="12">
    <source>
        <dbReference type="RuleBase" id="RU000584"/>
    </source>
</evidence>
<sequence length="427" mass="44547">MSYLVVGISHRSAEISVLERVALDPDAATKLAIAVQHTPAVSETAVLASCNRTEVYANVDRFHAGMDEVTAILSDVTGVPLLDLAEHLYVHFEEGAVAHLFQVTAGLDSMIVGESQILGQVKETLRVGQDLETVGTGLNALFQHALRVGKRARAETGIDSAGRSVVSAGLEAVGGHEGRRALVVGAGSMASLAAQTLLAGGAATVTIANRNFDRAVALADRIGATAIRLSDVPQALTEADLVVSCTGARGVVLTEEMVRNAADGRPFGVLDVALPHDVDPAAARQPGVRLVTLADLAGTAGGTERDIDDVRRIVAEEIGAFEATRRAASVTPTVVALRAMAAEVVEAELSRLDRRLPGLDEVQRAEVARTVRRVVDKVLHTPTVRVKELAADPGGPTYADALRELFALDPATVDAVTAPKTTGGESA</sequence>
<comment type="caution">
    <text evidence="8">Lacks conserved residue(s) required for the propagation of feature annotation.</text>
</comment>
<dbReference type="Gene3D" id="3.40.50.720">
    <property type="entry name" value="NAD(P)-binding Rossmann-like Domain"/>
    <property type="match status" value="1"/>
</dbReference>
<proteinExistence type="inferred from homology"/>
<dbReference type="RefSeq" id="WP_133980530.1">
    <property type="nucleotide sequence ID" value="NZ_SOCE01000001.1"/>
</dbReference>
<keyword evidence="5 8" id="KW-0560">Oxidoreductase</keyword>
<dbReference type="InterPro" id="IPR015895">
    <property type="entry name" value="4pyrrol_synth_GluRdtase_N"/>
</dbReference>
<evidence type="ECO:0000256" key="5">
    <source>
        <dbReference type="ARBA" id="ARBA00023002"/>
    </source>
</evidence>
<dbReference type="Gene3D" id="3.30.460.30">
    <property type="entry name" value="Glutamyl-tRNA reductase, N-terminal domain"/>
    <property type="match status" value="1"/>
</dbReference>
<feature type="binding site" evidence="8">
    <location>
        <position position="120"/>
    </location>
    <ligand>
        <name>substrate</name>
    </ligand>
</feature>
<evidence type="ECO:0000313" key="16">
    <source>
        <dbReference type="EMBL" id="TDU90643.1"/>
    </source>
</evidence>
<evidence type="ECO:0000256" key="4">
    <source>
        <dbReference type="ARBA" id="ARBA00022857"/>
    </source>
</evidence>
<comment type="caution">
    <text evidence="16">The sequence shown here is derived from an EMBL/GenBank/DDBJ whole genome shotgun (WGS) entry which is preliminary data.</text>
</comment>
<comment type="pathway">
    <text evidence="1 8 12">Porphyrin-containing compound metabolism; protoporphyrin-IX biosynthesis; 5-aminolevulinate from L-glutamyl-tRNA(Glu): step 1/2.</text>
</comment>
<dbReference type="InterPro" id="IPR006151">
    <property type="entry name" value="Shikm_DH/Glu-tRNA_Rdtase"/>
</dbReference>
<comment type="catalytic activity">
    <reaction evidence="7 8 12">
        <text>(S)-4-amino-5-oxopentanoate + tRNA(Glu) + NADP(+) = L-glutamyl-tRNA(Glu) + NADPH + H(+)</text>
        <dbReference type="Rhea" id="RHEA:12344"/>
        <dbReference type="Rhea" id="RHEA-COMP:9663"/>
        <dbReference type="Rhea" id="RHEA-COMP:9680"/>
        <dbReference type="ChEBI" id="CHEBI:15378"/>
        <dbReference type="ChEBI" id="CHEBI:57501"/>
        <dbReference type="ChEBI" id="CHEBI:57783"/>
        <dbReference type="ChEBI" id="CHEBI:58349"/>
        <dbReference type="ChEBI" id="CHEBI:78442"/>
        <dbReference type="ChEBI" id="CHEBI:78520"/>
        <dbReference type="EC" id="1.2.1.70"/>
    </reaction>
</comment>
<comment type="miscellaneous">
    <text evidence="8">During catalysis, the active site Cys acts as a nucleophile attacking the alpha-carbonyl group of tRNA-bound glutamate with the formation of a thioester intermediate between enzyme and glutamate, and the concomitant release of tRNA(Glu). The thioester intermediate is finally reduced by direct hydride transfer from NADPH, to form the product GSA.</text>
</comment>
<dbReference type="FunFam" id="3.30.460.30:FF:000001">
    <property type="entry name" value="Glutamyl-tRNA reductase"/>
    <property type="match status" value="1"/>
</dbReference>
<dbReference type="SUPFAM" id="SSF69075">
    <property type="entry name" value="Glutamyl tRNA-reductase dimerization domain"/>
    <property type="match status" value="1"/>
</dbReference>
<feature type="binding site" evidence="8 10">
    <location>
        <begin position="185"/>
        <end position="190"/>
    </location>
    <ligand>
        <name>NADP(+)</name>
        <dbReference type="ChEBI" id="CHEBI:58349"/>
    </ligand>
</feature>
<evidence type="ECO:0000256" key="2">
    <source>
        <dbReference type="ARBA" id="ARBA00005916"/>
    </source>
</evidence>
<evidence type="ECO:0000259" key="13">
    <source>
        <dbReference type="Pfam" id="PF00745"/>
    </source>
</evidence>
<protein>
    <recommendedName>
        <fullName evidence="3 8">Glutamyl-tRNA reductase</fullName>
        <shortName evidence="8">GluTR</shortName>
        <ecNumber evidence="3 8">1.2.1.70</ecNumber>
    </recommendedName>
</protein>
<organism evidence="16 17">
    <name type="scientific">Kribbella voronezhensis</name>
    <dbReference type="NCBI Taxonomy" id="2512212"/>
    <lineage>
        <taxon>Bacteria</taxon>
        <taxon>Bacillati</taxon>
        <taxon>Actinomycetota</taxon>
        <taxon>Actinomycetes</taxon>
        <taxon>Propionibacteriales</taxon>
        <taxon>Kribbellaceae</taxon>
        <taxon>Kribbella</taxon>
    </lineage>
</organism>
<dbReference type="InterPro" id="IPR036343">
    <property type="entry name" value="GluRdtase_N_sf"/>
</dbReference>
<feature type="domain" description="Quinate/shikimate 5-dehydrogenase/glutamyl-tRNA reductase" evidence="14">
    <location>
        <begin position="174"/>
        <end position="297"/>
    </location>
</feature>
<dbReference type="UniPathway" id="UPA00251">
    <property type="reaction ID" value="UER00316"/>
</dbReference>
<evidence type="ECO:0000256" key="7">
    <source>
        <dbReference type="ARBA" id="ARBA00047464"/>
    </source>
</evidence>
<dbReference type="SUPFAM" id="SSF51735">
    <property type="entry name" value="NAD(P)-binding Rossmann-fold domains"/>
    <property type="match status" value="1"/>
</dbReference>
<dbReference type="PANTHER" id="PTHR43013:SF1">
    <property type="entry name" value="GLUTAMYL-TRNA REDUCTASE"/>
    <property type="match status" value="1"/>
</dbReference>
<evidence type="ECO:0000256" key="8">
    <source>
        <dbReference type="HAMAP-Rule" id="MF_00087"/>
    </source>
</evidence>
<comment type="domain">
    <text evidence="8">Possesses an unusual extended V-shaped dimeric structure with each monomer consisting of three distinct domains arranged along a curved 'spinal' alpha-helix. The N-terminal catalytic domain specifically recognizes the glutamate moiety of the substrate. The second domain is the NADPH-binding domain, and the third C-terminal domain is responsible for dimerization.</text>
</comment>
<evidence type="ECO:0000256" key="3">
    <source>
        <dbReference type="ARBA" id="ARBA00012970"/>
    </source>
</evidence>
<evidence type="ECO:0000259" key="15">
    <source>
        <dbReference type="Pfam" id="PF05201"/>
    </source>
</evidence>
<evidence type="ECO:0000256" key="1">
    <source>
        <dbReference type="ARBA" id="ARBA00005059"/>
    </source>
</evidence>
<keyword evidence="4 8" id="KW-0521">NADP</keyword>
<dbReference type="GO" id="GO:0019353">
    <property type="term" value="P:protoporphyrinogen IX biosynthetic process from glutamate"/>
    <property type="evidence" value="ECO:0007669"/>
    <property type="project" value="TreeGrafter"/>
</dbReference>
<dbReference type="EC" id="1.2.1.70" evidence="3 8"/>
<dbReference type="Proteomes" id="UP000295151">
    <property type="component" value="Unassembled WGS sequence"/>
</dbReference>
<dbReference type="AlphaFoldDB" id="A0A4V3FKL6"/>